<proteinExistence type="predicted"/>
<dbReference type="Gene3D" id="3.40.50.1000">
    <property type="entry name" value="HAD superfamily/HAD-like"/>
    <property type="match status" value="1"/>
</dbReference>
<dbReference type="PRINTS" id="PR00413">
    <property type="entry name" value="HADHALOGNASE"/>
</dbReference>
<dbReference type="InterPro" id="IPR006439">
    <property type="entry name" value="HAD-SF_hydro_IA"/>
</dbReference>
<dbReference type="GO" id="GO:0016787">
    <property type="term" value="F:hydrolase activity"/>
    <property type="evidence" value="ECO:0007669"/>
    <property type="project" value="UniProtKB-KW"/>
</dbReference>
<dbReference type="Proteomes" id="UP000677234">
    <property type="component" value="Chromosome"/>
</dbReference>
<dbReference type="SFLD" id="SFLDG01129">
    <property type="entry name" value="C1.5:_HAD__Beta-PGM__Phosphata"/>
    <property type="match status" value="1"/>
</dbReference>
<dbReference type="AlphaFoldDB" id="A0A7T5EJN6"/>
<evidence type="ECO:0000256" key="1">
    <source>
        <dbReference type="ARBA" id="ARBA00001946"/>
    </source>
</evidence>
<gene>
    <name evidence="4" type="ORF">JD108_18620</name>
    <name evidence="5" type="ORF">KDJ56_18560</name>
</gene>
<evidence type="ECO:0000313" key="4">
    <source>
        <dbReference type="EMBL" id="QQE73851.1"/>
    </source>
</evidence>
<dbReference type="Pfam" id="PF00702">
    <property type="entry name" value="Hydrolase"/>
    <property type="match status" value="1"/>
</dbReference>
<evidence type="ECO:0000313" key="6">
    <source>
        <dbReference type="Proteomes" id="UP000595847"/>
    </source>
</evidence>
<comment type="cofactor">
    <cofactor evidence="1">
        <name>Mg(2+)</name>
        <dbReference type="ChEBI" id="CHEBI:18420"/>
    </cofactor>
</comment>
<keyword evidence="7" id="KW-1185">Reference proteome</keyword>
<keyword evidence="2 4" id="KW-0378">Hydrolase</keyword>
<evidence type="ECO:0000256" key="2">
    <source>
        <dbReference type="ARBA" id="ARBA00022801"/>
    </source>
</evidence>
<dbReference type="SFLD" id="SFLDS00003">
    <property type="entry name" value="Haloacid_Dehalogenase"/>
    <property type="match status" value="1"/>
</dbReference>
<dbReference type="SFLD" id="SFLDG01135">
    <property type="entry name" value="C1.5.6:_HAD__Beta-PGM__Phospha"/>
    <property type="match status" value="1"/>
</dbReference>
<dbReference type="GO" id="GO:0009231">
    <property type="term" value="P:riboflavin biosynthetic process"/>
    <property type="evidence" value="ECO:0007669"/>
    <property type="project" value="TreeGrafter"/>
</dbReference>
<sequence>MIVGEKTHKLILFDLDDTLFDYTKSFEAGMRQTIRQHRLSADLDEDRFYRRLKAYSEELWPDLIENRISLQEYRHTRLVKTAAEWGRTVGEEESRDFQRMFLAACFEAIVPEPNVQACLHELAADYRLGIVTNGPEDMAYTKVERLGIAHLFPRESIVISEKVGHHKPDPRIFSAALEIFGLQPGETLFVGDNWEADVAGAMAAGMDAVWINPHKLAPPSGPVPYAVVERLVQLPALLARPM</sequence>
<dbReference type="NCBIfam" id="TIGR01509">
    <property type="entry name" value="HAD-SF-IA-v3"/>
    <property type="match status" value="1"/>
</dbReference>
<dbReference type="Proteomes" id="UP000595847">
    <property type="component" value="Chromosome"/>
</dbReference>
<evidence type="ECO:0000313" key="7">
    <source>
        <dbReference type="Proteomes" id="UP000677234"/>
    </source>
</evidence>
<dbReference type="Gene3D" id="1.20.120.710">
    <property type="entry name" value="Haloacid dehalogenase hydrolase-like domain"/>
    <property type="match status" value="1"/>
</dbReference>
<dbReference type="NCBIfam" id="TIGR01549">
    <property type="entry name" value="HAD-SF-IA-v1"/>
    <property type="match status" value="1"/>
</dbReference>
<dbReference type="InterPro" id="IPR051400">
    <property type="entry name" value="HAD-like_hydrolase"/>
</dbReference>
<dbReference type="SUPFAM" id="SSF56784">
    <property type="entry name" value="HAD-like"/>
    <property type="match status" value="1"/>
</dbReference>
<accession>A0A7T5EJN6</accession>
<name>A0A7T5EJN6_9BACL</name>
<dbReference type="InterPro" id="IPR023214">
    <property type="entry name" value="HAD_sf"/>
</dbReference>
<keyword evidence="3" id="KW-0460">Magnesium</keyword>
<dbReference type="EMBL" id="CP066308">
    <property type="protein sequence ID" value="QQE73851.1"/>
    <property type="molecule type" value="Genomic_DNA"/>
</dbReference>
<dbReference type="KEGG" id="bcop:JD108_18620"/>
<dbReference type="EMBL" id="CP073708">
    <property type="protein sequence ID" value="QUO40936.1"/>
    <property type="molecule type" value="Genomic_DNA"/>
</dbReference>
<dbReference type="PANTHER" id="PTHR46470">
    <property type="entry name" value="N-ACYLNEURAMINATE-9-PHOSPHATASE"/>
    <property type="match status" value="1"/>
</dbReference>
<protein>
    <submittedName>
        <fullName evidence="4">HAD family hydrolase</fullName>
    </submittedName>
</protein>
<dbReference type="InterPro" id="IPR036412">
    <property type="entry name" value="HAD-like_sf"/>
</dbReference>
<evidence type="ECO:0000256" key="3">
    <source>
        <dbReference type="ARBA" id="ARBA00022842"/>
    </source>
</evidence>
<dbReference type="PANTHER" id="PTHR46470:SF4">
    <property type="entry name" value="5-AMINO-6-(5-PHOSPHO-D-RIBITYLAMINO)URACIL PHOSPHATASE YIGB"/>
    <property type="match status" value="1"/>
</dbReference>
<evidence type="ECO:0000313" key="5">
    <source>
        <dbReference type="EMBL" id="QUO40936.1"/>
    </source>
</evidence>
<reference evidence="5" key="2">
    <citation type="submission" date="2021-04" db="EMBL/GenBank/DDBJ databases">
        <title>Brevibacillus composti FJAT-54423, complete genome.</title>
        <authorList>
            <person name="Tang R."/>
        </authorList>
    </citation>
    <scope>NUCLEOTIDE SEQUENCE</scope>
    <source>
        <strain evidence="5">FJAT-54424</strain>
    </source>
</reference>
<reference evidence="4 6" key="1">
    <citation type="submission" date="2020-12" db="EMBL/GenBank/DDBJ databases">
        <title>strain FJAT-54423T represents a novel species of the genus Brevibacillus.</title>
        <authorList>
            <person name="Tang R."/>
        </authorList>
    </citation>
    <scope>NUCLEOTIDE SEQUENCE [LARGE SCALE GENOMIC DNA]</scope>
    <source>
        <strain evidence="4 6">FJAT-54423</strain>
    </source>
</reference>
<organism evidence="4 6">
    <name type="scientific">Brevibacillus composti</name>
    <dbReference type="NCBI Taxonomy" id="2796470"/>
    <lineage>
        <taxon>Bacteria</taxon>
        <taxon>Bacillati</taxon>
        <taxon>Bacillota</taxon>
        <taxon>Bacilli</taxon>
        <taxon>Bacillales</taxon>
        <taxon>Paenibacillaceae</taxon>
        <taxon>Brevibacillus</taxon>
    </lineage>
</organism>